<comment type="caution">
    <text evidence="2">The sequence shown here is derived from an EMBL/GenBank/DDBJ whole genome shotgun (WGS) entry which is preliminary data.</text>
</comment>
<dbReference type="Proteomes" id="UP000600588">
    <property type="component" value="Unassembled WGS sequence"/>
</dbReference>
<name>A0A8J6PYL2_9FLAO</name>
<organism evidence="2 3">
    <name type="scientific">Aestuariibaculum sediminum</name>
    <dbReference type="NCBI Taxonomy" id="2770637"/>
    <lineage>
        <taxon>Bacteria</taxon>
        <taxon>Pseudomonadati</taxon>
        <taxon>Bacteroidota</taxon>
        <taxon>Flavobacteriia</taxon>
        <taxon>Flavobacteriales</taxon>
        <taxon>Flavobacteriaceae</taxon>
    </lineage>
</organism>
<feature type="chain" id="PRO_5035276222" evidence="1">
    <location>
        <begin position="19"/>
        <end position="168"/>
    </location>
</feature>
<reference evidence="2 3" key="1">
    <citation type="submission" date="2020-09" db="EMBL/GenBank/DDBJ databases">
        <title>TT11 complete genome.</title>
        <authorList>
            <person name="Wu Z."/>
        </authorList>
    </citation>
    <scope>NUCLEOTIDE SEQUENCE [LARGE SCALE GENOMIC DNA]</scope>
    <source>
        <strain evidence="2 3">TT11</strain>
    </source>
</reference>
<dbReference type="EMBL" id="JACVXB010000001">
    <property type="protein sequence ID" value="MBD0831098.1"/>
    <property type="molecule type" value="Genomic_DNA"/>
</dbReference>
<accession>A0A8J6PYL2</accession>
<evidence type="ECO:0000313" key="3">
    <source>
        <dbReference type="Proteomes" id="UP000600588"/>
    </source>
</evidence>
<dbReference type="RefSeq" id="WP_188228873.1">
    <property type="nucleotide sequence ID" value="NZ_JACVXB010000001.1"/>
</dbReference>
<proteinExistence type="predicted"/>
<protein>
    <submittedName>
        <fullName evidence="2">Uncharacterized protein</fullName>
    </submittedName>
</protein>
<keyword evidence="3" id="KW-1185">Reference proteome</keyword>
<keyword evidence="1" id="KW-0732">Signal</keyword>
<evidence type="ECO:0000256" key="1">
    <source>
        <dbReference type="SAM" id="SignalP"/>
    </source>
</evidence>
<evidence type="ECO:0000313" key="2">
    <source>
        <dbReference type="EMBL" id="MBD0831098.1"/>
    </source>
</evidence>
<feature type="signal peptide" evidence="1">
    <location>
        <begin position="1"/>
        <end position="18"/>
    </location>
</feature>
<sequence>MKFNLTIILLLLSLICFSQNDLLQDIDTYAKHIDSRSDLNLEKYDWNKVTKSQTDNIATLKIWKKGNQIVKTEEQFETTNGKISRFIYLKNNKPIKGIEKEEVFNPTPSEAAQSNQKLPYQLQVYVTGFNDEIKEYEFEMSEEGERYFTEPYCDLNSLFVILDEIGNL</sequence>
<gene>
    <name evidence="2" type="ORF">ICJ83_03035</name>
</gene>
<dbReference type="AlphaFoldDB" id="A0A8J6PYL2"/>